<name>A0AAN6QC40_9PEZI</name>
<protein>
    <recommendedName>
        <fullName evidence="1">Prion-inhibition and propagation HeLo domain-containing protein</fullName>
    </recommendedName>
</protein>
<dbReference type="InterPro" id="IPR038305">
    <property type="entry name" value="HeLo_sf"/>
</dbReference>
<reference evidence="2" key="2">
    <citation type="submission" date="2023-05" db="EMBL/GenBank/DDBJ databases">
        <authorList>
            <consortium name="Lawrence Berkeley National Laboratory"/>
            <person name="Steindorff A."/>
            <person name="Hensen N."/>
            <person name="Bonometti L."/>
            <person name="Westerberg I."/>
            <person name="Brannstrom I.O."/>
            <person name="Guillou S."/>
            <person name="Cros-Aarteil S."/>
            <person name="Calhoun S."/>
            <person name="Haridas S."/>
            <person name="Kuo A."/>
            <person name="Mondo S."/>
            <person name="Pangilinan J."/>
            <person name="Riley R."/>
            <person name="Labutti K."/>
            <person name="Andreopoulos B."/>
            <person name="Lipzen A."/>
            <person name="Chen C."/>
            <person name="Yanf M."/>
            <person name="Daum C."/>
            <person name="Ng V."/>
            <person name="Clum A."/>
            <person name="Ohm R."/>
            <person name="Martin F."/>
            <person name="Silar P."/>
            <person name="Natvig D."/>
            <person name="Lalanne C."/>
            <person name="Gautier V."/>
            <person name="Ament-Velasquez S.L."/>
            <person name="Kruys A."/>
            <person name="Hutchinson M.I."/>
            <person name="Powell A.J."/>
            <person name="Barry K."/>
            <person name="Miller A.N."/>
            <person name="Grigoriev I.V."/>
            <person name="Debuchy R."/>
            <person name="Gladieux P."/>
            <person name="Thoren M.H."/>
            <person name="Johannesson H."/>
        </authorList>
    </citation>
    <scope>NUCLEOTIDE SEQUENCE</scope>
    <source>
        <strain evidence="2">CBS 508.74</strain>
    </source>
</reference>
<dbReference type="InterPro" id="IPR029498">
    <property type="entry name" value="HeLo_dom"/>
</dbReference>
<reference evidence="2" key="1">
    <citation type="journal article" date="2023" name="Mol. Phylogenet. Evol.">
        <title>Genome-scale phylogeny and comparative genomics of the fungal order Sordariales.</title>
        <authorList>
            <person name="Hensen N."/>
            <person name="Bonometti L."/>
            <person name="Westerberg I."/>
            <person name="Brannstrom I.O."/>
            <person name="Guillou S."/>
            <person name="Cros-Aarteil S."/>
            <person name="Calhoun S."/>
            <person name="Haridas S."/>
            <person name="Kuo A."/>
            <person name="Mondo S."/>
            <person name="Pangilinan J."/>
            <person name="Riley R."/>
            <person name="LaButti K."/>
            <person name="Andreopoulos B."/>
            <person name="Lipzen A."/>
            <person name="Chen C."/>
            <person name="Yan M."/>
            <person name="Daum C."/>
            <person name="Ng V."/>
            <person name="Clum A."/>
            <person name="Steindorff A."/>
            <person name="Ohm R.A."/>
            <person name="Martin F."/>
            <person name="Silar P."/>
            <person name="Natvig D.O."/>
            <person name="Lalanne C."/>
            <person name="Gautier V."/>
            <person name="Ament-Velasquez S.L."/>
            <person name="Kruys A."/>
            <person name="Hutchinson M.I."/>
            <person name="Powell A.J."/>
            <person name="Barry K."/>
            <person name="Miller A.N."/>
            <person name="Grigoriev I.V."/>
            <person name="Debuchy R."/>
            <person name="Gladieux P."/>
            <person name="Hiltunen Thoren M."/>
            <person name="Johannesson H."/>
        </authorList>
    </citation>
    <scope>NUCLEOTIDE SEQUENCE</scope>
    <source>
        <strain evidence="2">CBS 508.74</strain>
    </source>
</reference>
<dbReference type="Gene3D" id="1.20.120.1020">
    <property type="entry name" value="Prion-inhibition and propagation, HeLo domain"/>
    <property type="match status" value="1"/>
</dbReference>
<sequence length="301" mass="32895">MAGVGEVLGAIGLAALFSSCVDCFGYFKASQRMERDSQILLVKLDIEKTRLLVWGNAVGIFDATSSHSGPAQNSIINDEAACQLIGRCLKSIESVLADAEHLTRDCGVVEQHHPGQREIDFVSASSMAVFRTSWRRFFVRNSSALPRRDGLLARTKWSIYRKELFQGLINHLKDLVDGLYVLVPHVTQVLNNTVEENVECLTSLEELRLFEAATEDSYRAWSAVASSVISASEPGTAASRAFDRDVADLSGLTTEDNGRHQTSRTLDDLIDEVKDTSPISVAVLTRLGPANNEGLAIPMAI</sequence>
<comment type="caution">
    <text evidence="2">The sequence shown here is derived from an EMBL/GenBank/DDBJ whole genome shotgun (WGS) entry which is preliminary data.</text>
</comment>
<keyword evidence="3" id="KW-1185">Reference proteome</keyword>
<dbReference type="Pfam" id="PF14479">
    <property type="entry name" value="HeLo"/>
    <property type="match status" value="1"/>
</dbReference>
<proteinExistence type="predicted"/>
<gene>
    <name evidence="2" type="ORF">N656DRAFT_772549</name>
</gene>
<accession>A0AAN6QC40</accession>
<evidence type="ECO:0000259" key="1">
    <source>
        <dbReference type="Pfam" id="PF14479"/>
    </source>
</evidence>
<evidence type="ECO:0000313" key="2">
    <source>
        <dbReference type="EMBL" id="KAK4107460.1"/>
    </source>
</evidence>
<evidence type="ECO:0000313" key="3">
    <source>
        <dbReference type="Proteomes" id="UP001302812"/>
    </source>
</evidence>
<feature type="domain" description="Prion-inhibition and propagation HeLo" evidence="1">
    <location>
        <begin position="6"/>
        <end position="209"/>
    </location>
</feature>
<organism evidence="2 3">
    <name type="scientific">Canariomyces notabilis</name>
    <dbReference type="NCBI Taxonomy" id="2074819"/>
    <lineage>
        <taxon>Eukaryota</taxon>
        <taxon>Fungi</taxon>
        <taxon>Dikarya</taxon>
        <taxon>Ascomycota</taxon>
        <taxon>Pezizomycotina</taxon>
        <taxon>Sordariomycetes</taxon>
        <taxon>Sordariomycetidae</taxon>
        <taxon>Sordariales</taxon>
        <taxon>Chaetomiaceae</taxon>
        <taxon>Canariomyces</taxon>
    </lineage>
</organism>
<dbReference type="Proteomes" id="UP001302812">
    <property type="component" value="Unassembled WGS sequence"/>
</dbReference>
<dbReference type="EMBL" id="MU853373">
    <property type="protein sequence ID" value="KAK4107460.1"/>
    <property type="molecule type" value="Genomic_DNA"/>
</dbReference>
<dbReference type="RefSeq" id="XP_064665030.1">
    <property type="nucleotide sequence ID" value="XM_064813941.1"/>
</dbReference>
<dbReference type="PANTHER" id="PTHR37542">
    <property type="entry name" value="HELO DOMAIN-CONTAINING PROTEIN-RELATED"/>
    <property type="match status" value="1"/>
</dbReference>
<dbReference type="GeneID" id="89938066"/>
<dbReference type="AlphaFoldDB" id="A0AAN6QC40"/>